<reference evidence="2 3" key="1">
    <citation type="journal article" date="2015" name="Genome Biol.">
        <title>Comparative genomics of Steinernema reveals deeply conserved gene regulatory networks.</title>
        <authorList>
            <person name="Dillman A.R."/>
            <person name="Macchietto M."/>
            <person name="Porter C.F."/>
            <person name="Rogers A."/>
            <person name="Williams B."/>
            <person name="Antoshechkin I."/>
            <person name="Lee M.M."/>
            <person name="Goodwin Z."/>
            <person name="Lu X."/>
            <person name="Lewis E.E."/>
            <person name="Goodrich-Blair H."/>
            <person name="Stock S.P."/>
            <person name="Adams B.J."/>
            <person name="Sternberg P.W."/>
            <person name="Mortazavi A."/>
        </authorList>
    </citation>
    <scope>NUCLEOTIDE SEQUENCE [LARGE SCALE GENOMIC DNA]</scope>
    <source>
        <strain evidence="2 3">ALL</strain>
    </source>
</reference>
<name>A0A4U5N301_STECR</name>
<feature type="region of interest" description="Disordered" evidence="1">
    <location>
        <begin position="42"/>
        <end position="85"/>
    </location>
</feature>
<evidence type="ECO:0000313" key="2">
    <source>
        <dbReference type="EMBL" id="TKR76634.1"/>
    </source>
</evidence>
<proteinExistence type="predicted"/>
<dbReference type="Proteomes" id="UP000298663">
    <property type="component" value="Unassembled WGS sequence"/>
</dbReference>
<feature type="compositionally biased region" description="Basic and acidic residues" evidence="1">
    <location>
        <begin position="112"/>
        <end position="124"/>
    </location>
</feature>
<dbReference type="EMBL" id="AZBU02000005">
    <property type="protein sequence ID" value="TKR76634.1"/>
    <property type="molecule type" value="Genomic_DNA"/>
</dbReference>
<protein>
    <submittedName>
        <fullName evidence="2">Uncharacterized protein</fullName>
    </submittedName>
</protein>
<evidence type="ECO:0000256" key="1">
    <source>
        <dbReference type="SAM" id="MobiDB-lite"/>
    </source>
</evidence>
<keyword evidence="3" id="KW-1185">Reference proteome</keyword>
<feature type="region of interest" description="Disordered" evidence="1">
    <location>
        <begin position="111"/>
        <end position="132"/>
    </location>
</feature>
<dbReference type="AlphaFoldDB" id="A0A4U5N301"/>
<gene>
    <name evidence="2" type="ORF">L596_017747</name>
</gene>
<evidence type="ECO:0000313" key="3">
    <source>
        <dbReference type="Proteomes" id="UP000298663"/>
    </source>
</evidence>
<organism evidence="2 3">
    <name type="scientific">Steinernema carpocapsae</name>
    <name type="common">Entomopathogenic nematode</name>
    <dbReference type="NCBI Taxonomy" id="34508"/>
    <lineage>
        <taxon>Eukaryota</taxon>
        <taxon>Metazoa</taxon>
        <taxon>Ecdysozoa</taxon>
        <taxon>Nematoda</taxon>
        <taxon>Chromadorea</taxon>
        <taxon>Rhabditida</taxon>
        <taxon>Tylenchina</taxon>
        <taxon>Panagrolaimomorpha</taxon>
        <taxon>Strongyloidoidea</taxon>
        <taxon>Steinernematidae</taxon>
        <taxon>Steinernema</taxon>
    </lineage>
</organism>
<comment type="caution">
    <text evidence="2">The sequence shown here is derived from an EMBL/GenBank/DDBJ whole genome shotgun (WGS) entry which is preliminary data.</text>
</comment>
<sequence length="132" mass="14668">MMLFFLTRVLLAAKLDKGAFVRLSLVLTRGLLAAAERYLSARTRRAATRSDDDARRRRRHRQNSGEARNAYVRTPNASGESGEASTAVDLAMEELVTTCRRPEITNGLLKVVSRDGSARSDKKGIGHPRKTR</sequence>
<reference evidence="2 3" key="2">
    <citation type="journal article" date="2019" name="G3 (Bethesda)">
        <title>Hybrid Assembly of the Genome of the Entomopathogenic Nematode Steinernema carpocapsae Identifies the X-Chromosome.</title>
        <authorList>
            <person name="Serra L."/>
            <person name="Macchietto M."/>
            <person name="Macias-Munoz A."/>
            <person name="McGill C.J."/>
            <person name="Rodriguez I.M."/>
            <person name="Rodriguez B."/>
            <person name="Murad R."/>
            <person name="Mortazavi A."/>
        </authorList>
    </citation>
    <scope>NUCLEOTIDE SEQUENCE [LARGE SCALE GENOMIC DNA]</scope>
    <source>
        <strain evidence="2 3">ALL</strain>
    </source>
</reference>
<accession>A0A4U5N301</accession>